<keyword evidence="5" id="KW-0175">Coiled coil</keyword>
<feature type="domain" description="Ethylene receptor 1-like N-terminal" evidence="7">
    <location>
        <begin position="34"/>
        <end position="123"/>
    </location>
</feature>
<dbReference type="EMBL" id="JAERQG010000001">
    <property type="protein sequence ID" value="MBL0764803.1"/>
    <property type="molecule type" value="Genomic_DNA"/>
</dbReference>
<dbReference type="GO" id="GO:0051740">
    <property type="term" value="F:ethylene binding"/>
    <property type="evidence" value="ECO:0007669"/>
    <property type="project" value="TreeGrafter"/>
</dbReference>
<dbReference type="GO" id="GO:0016740">
    <property type="term" value="F:transferase activity"/>
    <property type="evidence" value="ECO:0007669"/>
    <property type="project" value="UniProtKB-KW"/>
</dbReference>
<dbReference type="Proteomes" id="UP000642920">
    <property type="component" value="Unassembled WGS sequence"/>
</dbReference>
<dbReference type="InterPro" id="IPR058544">
    <property type="entry name" value="ETR1_N"/>
</dbReference>
<keyword evidence="6" id="KW-1133">Transmembrane helix</keyword>
<gene>
    <name evidence="8" type="ORF">JKP34_06040</name>
</gene>
<dbReference type="Pfam" id="PF25487">
    <property type="entry name" value="ETR1_N"/>
    <property type="match status" value="1"/>
</dbReference>
<dbReference type="RefSeq" id="WP_201918719.1">
    <property type="nucleotide sequence ID" value="NZ_JAERQG010000001.1"/>
</dbReference>
<feature type="coiled-coil region" evidence="5">
    <location>
        <begin position="126"/>
        <end position="153"/>
    </location>
</feature>
<dbReference type="PANTHER" id="PTHR24423">
    <property type="entry name" value="TWO-COMPONENT SENSOR HISTIDINE KINASE"/>
    <property type="match status" value="1"/>
</dbReference>
<comment type="caution">
    <text evidence="8">The sequence shown here is derived from an EMBL/GenBank/DDBJ whole genome shotgun (WGS) entry which is preliminary data.</text>
</comment>
<keyword evidence="6" id="KW-0472">Membrane</keyword>
<evidence type="ECO:0000259" key="7">
    <source>
        <dbReference type="Pfam" id="PF25487"/>
    </source>
</evidence>
<evidence type="ECO:0000256" key="1">
    <source>
        <dbReference type="ARBA" id="ARBA00022679"/>
    </source>
</evidence>
<evidence type="ECO:0000256" key="2">
    <source>
        <dbReference type="ARBA" id="ARBA00022723"/>
    </source>
</evidence>
<feature type="transmembrane region" description="Helical" evidence="6">
    <location>
        <begin position="99"/>
        <end position="116"/>
    </location>
</feature>
<dbReference type="GO" id="GO:0005524">
    <property type="term" value="F:ATP binding"/>
    <property type="evidence" value="ECO:0007669"/>
    <property type="project" value="UniProtKB-KW"/>
</dbReference>
<evidence type="ECO:0000256" key="4">
    <source>
        <dbReference type="ARBA" id="ARBA00022840"/>
    </source>
</evidence>
<keyword evidence="1" id="KW-0808">Transferase</keyword>
<proteinExistence type="predicted"/>
<accession>A0A937AJP2</accession>
<keyword evidence="4" id="KW-0067">ATP-binding</keyword>
<organism evidence="8 9">
    <name type="scientific">Marivirga atlantica</name>
    <dbReference type="NCBI Taxonomy" id="1548457"/>
    <lineage>
        <taxon>Bacteria</taxon>
        <taxon>Pseudomonadati</taxon>
        <taxon>Bacteroidota</taxon>
        <taxon>Cytophagia</taxon>
        <taxon>Cytophagales</taxon>
        <taxon>Marivirgaceae</taxon>
        <taxon>Marivirga</taxon>
    </lineage>
</organism>
<evidence type="ECO:0000256" key="5">
    <source>
        <dbReference type="SAM" id="Coils"/>
    </source>
</evidence>
<keyword evidence="6" id="KW-0812">Transmembrane</keyword>
<evidence type="ECO:0000256" key="6">
    <source>
        <dbReference type="SAM" id="Phobius"/>
    </source>
</evidence>
<keyword evidence="3" id="KW-0547">Nucleotide-binding</keyword>
<feature type="transmembrane region" description="Helical" evidence="6">
    <location>
        <begin position="68"/>
        <end position="93"/>
    </location>
</feature>
<name>A0A937AJP2_9BACT</name>
<evidence type="ECO:0000313" key="8">
    <source>
        <dbReference type="EMBL" id="MBL0764803.1"/>
    </source>
</evidence>
<evidence type="ECO:0000256" key="3">
    <source>
        <dbReference type="ARBA" id="ARBA00022741"/>
    </source>
</evidence>
<protein>
    <recommendedName>
        <fullName evidence="7">Ethylene receptor 1-like N-terminal domain-containing protein</fullName>
    </recommendedName>
</protein>
<keyword evidence="2" id="KW-0479">Metal-binding</keyword>
<feature type="transmembrane region" description="Helical" evidence="6">
    <location>
        <begin position="31"/>
        <end position="56"/>
    </location>
</feature>
<dbReference type="GO" id="GO:0046872">
    <property type="term" value="F:metal ion binding"/>
    <property type="evidence" value="ECO:0007669"/>
    <property type="project" value="UniProtKB-KW"/>
</dbReference>
<dbReference type="AlphaFoldDB" id="A0A937AJP2"/>
<keyword evidence="9" id="KW-1185">Reference proteome</keyword>
<sequence>MDQLTEFFQKLFDTSDWPARWYCGEWSDFHGWLYIFSDVAIWLAYFFIPMIIIWFIQRKPNVPFLPVFWLFGVFIISCGATHFLDAIIFWWPVYRLSGLLKFITAIVSMLTVFALIRDMPKIMDYKEDLLNEIANKDALIDELRREIEAKGDNY</sequence>
<dbReference type="GO" id="GO:0038199">
    <property type="term" value="F:ethylene receptor activity"/>
    <property type="evidence" value="ECO:0007669"/>
    <property type="project" value="TreeGrafter"/>
</dbReference>
<evidence type="ECO:0000313" key="9">
    <source>
        <dbReference type="Proteomes" id="UP000642920"/>
    </source>
</evidence>
<reference evidence="8" key="1">
    <citation type="submission" date="2021-01" db="EMBL/GenBank/DDBJ databases">
        <title>Marivirga sp. nov., isolated from intertidal surface sediments.</title>
        <authorList>
            <person name="Zhang M."/>
        </authorList>
    </citation>
    <scope>NUCLEOTIDE SEQUENCE</scope>
    <source>
        <strain evidence="8">SM1354</strain>
    </source>
</reference>